<evidence type="ECO:0000256" key="2">
    <source>
        <dbReference type="PROSITE-ProRule" id="PRU00117"/>
    </source>
</evidence>
<evidence type="ECO:0000259" key="4">
    <source>
        <dbReference type="PROSITE" id="PS50086"/>
    </source>
</evidence>
<keyword evidence="6" id="KW-1185">Reference proteome</keyword>
<feature type="compositionally biased region" description="Polar residues" evidence="3">
    <location>
        <begin position="878"/>
        <end position="894"/>
    </location>
</feature>
<feature type="compositionally biased region" description="Gly residues" evidence="3">
    <location>
        <begin position="865"/>
        <end position="874"/>
    </location>
</feature>
<dbReference type="InterPro" id="IPR036612">
    <property type="entry name" value="KH_dom_type_1_sf"/>
</dbReference>
<dbReference type="STRING" id="503106.A0A218YUN6"/>
<comment type="caution">
    <text evidence="5">The sequence shown here is derived from an EMBL/GenBank/DDBJ whole genome shotgun (WGS) entry which is preliminary data.</text>
</comment>
<dbReference type="Gene3D" id="1.10.472.80">
    <property type="entry name" value="Ypt/Rab-GAP domain of gyp1p, domain 3"/>
    <property type="match status" value="1"/>
</dbReference>
<feature type="compositionally biased region" description="Polar residues" evidence="3">
    <location>
        <begin position="442"/>
        <end position="457"/>
    </location>
</feature>
<dbReference type="InterPro" id="IPR049786">
    <property type="entry name" value="Rnc1_KH-I_3"/>
</dbReference>
<dbReference type="SUPFAM" id="SSF47923">
    <property type="entry name" value="Ypt/Rab-GAP domain of gyp1p"/>
    <property type="match status" value="2"/>
</dbReference>
<feature type="compositionally biased region" description="Polar residues" evidence="3">
    <location>
        <begin position="474"/>
        <end position="493"/>
    </location>
</feature>
<sequence length="1008" mass="110054">MLDILFIFCKINQDVGYRQGMHELLAPILWVVEEDAIEYGRDGDQWPISDSDLPLKQTLDPAYIEHDAFTLLSLVMRSAKSFYELGEPDRRSGTADASAAQQALSPIVERSKRIHEVYLARLDPELAKHLTDVEILPQIFLIRWIRLLFGREFPFDDLLALWDTLLAEDPGLDLVDMVCVAMLLRIRWQLLETNYSFALMLLLKYPAPVAPYGPQTFVDDAIFLRDNFSAAGGAQIISKYTGKSPALHLSDSRPATPLGQAVSPKLNMSRTRSQMPSPARFLQQQGGVEALFQGAANRVFDRAERLGINQAVRDAVDEAKKNMQGLQTSRNNSRRRRSSIMRWSLDEGRSIPNPRAYVEEIHARNQQLAGMLDQAMSDLRVVSMSPDGDQEIYVQAMDMAIAKVEFVKVYLEDPTMPLPEALQPAPPSPVPVVTPQPSASPLQQATPQPASESTAQESAVKDTARSNPDFPSKVDSSLISKPSTPTINLQKTSAEPARDPSTARPKAPVPTRSTIAQSSFSWMLEPDTPSGPSTKSSPPTSTSPFLKTGRRTSGPNREKAAFLFGEDGGEPSGRPSLLQESEEIFNLGSLKVNKEQRATNLSHVSCAITCLRKQITTPPTDMSSGQENAPNGEELVDNLINLQLDDESRLGPDGELLPKTDEEYGESQLTLRAIVSSKEAGVIIGKGGKNVADLRDETGVKAGVSKVVQGVHDRVLTIAGGCEAIAKAYAIVARALLEGAPQMGMGGVVSTTGTHGTKRSSPLSETLTDSWNVAIKLLISHNQMGTIIGRQGLKIKHIQDASGVRMVAQKEMLPQSTERIVEVQGNPEGIQKAVWEICKCLVDDWQRGTGTVLYNPVVRTQPGGASLGGQGASGNGRENYNSSPRVTRTGNGNDFSEGAPRSYNNRRSDSDAAQRGPPTHDENGEEYQTQNISIPSDMVGCIIGRAGSKISEIRKTSGARISIAKAPHDDTGERMFTIMGTPKANETALYLLYENLEAEKMRRSQNQE</sequence>
<accession>A0A218YUN6</accession>
<organism evidence="5 6">
    <name type="scientific">Diplocarpon coronariae</name>
    <dbReference type="NCBI Taxonomy" id="2795749"/>
    <lineage>
        <taxon>Eukaryota</taxon>
        <taxon>Fungi</taxon>
        <taxon>Dikarya</taxon>
        <taxon>Ascomycota</taxon>
        <taxon>Pezizomycotina</taxon>
        <taxon>Leotiomycetes</taxon>
        <taxon>Helotiales</taxon>
        <taxon>Drepanopezizaceae</taxon>
        <taxon>Diplocarpon</taxon>
    </lineage>
</organism>
<dbReference type="SUPFAM" id="SSF54791">
    <property type="entry name" value="Eukaryotic type KH-domain (KH-domain type I)"/>
    <property type="match status" value="3"/>
</dbReference>
<dbReference type="PROSITE" id="PS50084">
    <property type="entry name" value="KH_TYPE_1"/>
    <property type="match status" value="3"/>
</dbReference>
<dbReference type="Pfam" id="PF00013">
    <property type="entry name" value="KH_1"/>
    <property type="match status" value="3"/>
</dbReference>
<feature type="region of interest" description="Disordered" evidence="3">
    <location>
        <begin position="860"/>
        <end position="933"/>
    </location>
</feature>
<dbReference type="Gene3D" id="1.10.8.270">
    <property type="entry name" value="putative rabgap domain of human tbc1 domain family member 14 like domains"/>
    <property type="match status" value="1"/>
</dbReference>
<dbReference type="SMART" id="SM00164">
    <property type="entry name" value="TBC"/>
    <property type="match status" value="1"/>
</dbReference>
<dbReference type="OrthoDB" id="27140at2759"/>
<evidence type="ECO:0000256" key="3">
    <source>
        <dbReference type="SAM" id="MobiDB-lite"/>
    </source>
</evidence>
<feature type="compositionally biased region" description="Polar residues" evidence="3">
    <location>
        <begin position="511"/>
        <end position="521"/>
    </location>
</feature>
<dbReference type="PROSITE" id="PS50086">
    <property type="entry name" value="TBC_RABGAP"/>
    <property type="match status" value="1"/>
</dbReference>
<feature type="compositionally biased region" description="Pro residues" evidence="3">
    <location>
        <begin position="424"/>
        <end position="434"/>
    </location>
</feature>
<dbReference type="Pfam" id="PF00566">
    <property type="entry name" value="RabGAP-TBC"/>
    <property type="match status" value="1"/>
</dbReference>
<dbReference type="CDD" id="cd22456">
    <property type="entry name" value="KH-I_Rnc1_rpt2"/>
    <property type="match status" value="1"/>
</dbReference>
<evidence type="ECO:0000313" key="6">
    <source>
        <dbReference type="Proteomes" id="UP000242519"/>
    </source>
</evidence>
<evidence type="ECO:0000256" key="1">
    <source>
        <dbReference type="ARBA" id="ARBA00022737"/>
    </source>
</evidence>
<reference evidence="5 6" key="1">
    <citation type="submission" date="2017-04" db="EMBL/GenBank/DDBJ databases">
        <title>Draft genome sequence of Marssonina coronaria NL1: causal agent of apple blotch.</title>
        <authorList>
            <person name="Cheng Q."/>
        </authorList>
    </citation>
    <scope>NUCLEOTIDE SEQUENCE [LARGE SCALE GENOMIC DNA]</scope>
    <source>
        <strain evidence="5 6">NL1</strain>
    </source>
</reference>
<dbReference type="InterPro" id="IPR004087">
    <property type="entry name" value="KH_dom"/>
</dbReference>
<feature type="compositionally biased region" description="Basic and acidic residues" evidence="3">
    <location>
        <begin position="906"/>
        <end position="922"/>
    </location>
</feature>
<dbReference type="InterPro" id="IPR035969">
    <property type="entry name" value="Rab-GAP_TBC_sf"/>
</dbReference>
<dbReference type="EMBL" id="MZNU01000391">
    <property type="protein sequence ID" value="OWO98507.1"/>
    <property type="molecule type" value="Genomic_DNA"/>
</dbReference>
<dbReference type="CDD" id="cd22457">
    <property type="entry name" value="KH-I_Rnc1_rpt3"/>
    <property type="match status" value="1"/>
</dbReference>
<dbReference type="Gene3D" id="3.30.1370.10">
    <property type="entry name" value="K Homology domain, type 1"/>
    <property type="match status" value="3"/>
</dbReference>
<proteinExistence type="predicted"/>
<evidence type="ECO:0000313" key="5">
    <source>
        <dbReference type="EMBL" id="OWO98507.1"/>
    </source>
</evidence>
<dbReference type="PANTHER" id="PTHR10288">
    <property type="entry name" value="KH DOMAIN CONTAINING RNA BINDING PROTEIN"/>
    <property type="match status" value="1"/>
</dbReference>
<protein>
    <submittedName>
        <fullName evidence="5">TBC domain protein</fullName>
    </submittedName>
</protein>
<feature type="region of interest" description="Disordered" evidence="3">
    <location>
        <begin position="420"/>
        <end position="556"/>
    </location>
</feature>
<name>A0A218YUN6_9HELO</name>
<dbReference type="InterPro" id="IPR000195">
    <property type="entry name" value="Rab-GAP-TBC_dom"/>
</dbReference>
<dbReference type="InParanoid" id="A0A218YUN6"/>
<dbReference type="AlphaFoldDB" id="A0A218YUN6"/>
<feature type="domain" description="Rab-GAP TBC" evidence="4">
    <location>
        <begin position="1"/>
        <end position="169"/>
    </location>
</feature>
<dbReference type="InterPro" id="IPR004088">
    <property type="entry name" value="KH_dom_type_1"/>
</dbReference>
<feature type="region of interest" description="Disordered" evidence="3">
    <location>
        <begin position="321"/>
        <end position="340"/>
    </location>
</feature>
<keyword evidence="2" id="KW-0694">RNA-binding</keyword>
<feature type="compositionally biased region" description="Low complexity" evidence="3">
    <location>
        <begin position="526"/>
        <end position="544"/>
    </location>
</feature>
<dbReference type="GO" id="GO:0003723">
    <property type="term" value="F:RNA binding"/>
    <property type="evidence" value="ECO:0007669"/>
    <property type="project" value="UniProtKB-UniRule"/>
</dbReference>
<keyword evidence="1" id="KW-0677">Repeat</keyword>
<gene>
    <name evidence="5" type="ORF">B2J93_2242</name>
</gene>
<dbReference type="FunFam" id="1.10.472.80:FF:000038">
    <property type="entry name" value="TBC1 domain family member 5"/>
    <property type="match status" value="1"/>
</dbReference>
<dbReference type="Proteomes" id="UP000242519">
    <property type="component" value="Unassembled WGS sequence"/>
</dbReference>
<dbReference type="CDD" id="cd22455">
    <property type="entry name" value="KH-I_Rnc1_rpt1"/>
    <property type="match status" value="1"/>
</dbReference>
<dbReference type="SMART" id="SM00322">
    <property type="entry name" value="KH"/>
    <property type="match status" value="3"/>
</dbReference>